<dbReference type="Proteomes" id="UP000256900">
    <property type="component" value="Unassembled WGS sequence"/>
</dbReference>
<evidence type="ECO:0000256" key="1">
    <source>
        <dbReference type="ARBA" id="ARBA00022490"/>
    </source>
</evidence>
<reference evidence="10 11" key="1">
    <citation type="submission" date="2018-08" db="EMBL/GenBank/DDBJ databases">
        <title>Genomic Encyclopedia of Type Strains, Phase IV (KMG-IV): sequencing the most valuable type-strain genomes for metagenomic binning, comparative biology and taxonomic classification.</title>
        <authorList>
            <person name="Goeker M."/>
        </authorList>
    </citation>
    <scope>NUCLEOTIDE SEQUENCE [LARGE SCALE GENOMIC DNA]</scope>
    <source>
        <strain evidence="10 11">BW863</strain>
    </source>
</reference>
<evidence type="ECO:0000256" key="6">
    <source>
        <dbReference type="PROSITE-ProRule" id="PRU00050"/>
    </source>
</evidence>
<dbReference type="PANTHER" id="PTHR42872">
    <property type="entry name" value="PROTEIN-GLUTAMATE METHYLESTERASE/PROTEIN-GLUTAMINE GLUTAMINASE"/>
    <property type="match status" value="1"/>
</dbReference>
<evidence type="ECO:0000313" key="10">
    <source>
        <dbReference type="EMBL" id="REF89578.1"/>
    </source>
</evidence>
<sequence>MRPEPDPADDRRTTPIRVLVVDDQSFMRIALRQILEAEGDIRVVGEAQNGLEAVKMAGELKPDAITLDVEMPEMDGLQACAEIARGAEPRPVIIMVSAHTQAGADAAVKALRFGAADFVSKSSVFAKTDLAHIDSELRRKLRAWVKPRAVPQAGANLPPPHREAAGWRPDIIVIAASTGGPQALTALLSGHTPVAAPIVIAQHMPELFTASLAQALAHDTGHEVREGSHRLALTPHSVTLIPGGRDGIVAPCRSGGYELRLVQMEGNLHPSANALFESAALVATAPAGIVLTGMGDDGAKGASALRRKGVPVLVQDPATCIVGGMPQAAYAAAAGCEVLSIPRISARIEAWFKKAGAETPASLTRNL</sequence>
<evidence type="ECO:0000256" key="2">
    <source>
        <dbReference type="ARBA" id="ARBA00022500"/>
    </source>
</evidence>
<dbReference type="Pfam" id="PF00072">
    <property type="entry name" value="Response_reg"/>
    <property type="match status" value="1"/>
</dbReference>
<gene>
    <name evidence="10" type="ORF">DES32_0803</name>
</gene>
<protein>
    <recommendedName>
        <fullName evidence="4">protein-glutamate methylesterase</fullName>
        <ecNumber evidence="4">3.1.1.61</ecNumber>
    </recommendedName>
</protein>
<comment type="catalytic activity">
    <reaction evidence="5">
        <text>[protein]-L-glutamate 5-O-methyl ester + H2O = L-glutamyl-[protein] + methanol + H(+)</text>
        <dbReference type="Rhea" id="RHEA:23236"/>
        <dbReference type="Rhea" id="RHEA-COMP:10208"/>
        <dbReference type="Rhea" id="RHEA-COMP:10311"/>
        <dbReference type="ChEBI" id="CHEBI:15377"/>
        <dbReference type="ChEBI" id="CHEBI:15378"/>
        <dbReference type="ChEBI" id="CHEBI:17790"/>
        <dbReference type="ChEBI" id="CHEBI:29973"/>
        <dbReference type="ChEBI" id="CHEBI:82795"/>
        <dbReference type="EC" id="3.1.1.61"/>
    </reaction>
</comment>
<dbReference type="GO" id="GO:0008984">
    <property type="term" value="F:protein-glutamate methylesterase activity"/>
    <property type="evidence" value="ECO:0007669"/>
    <property type="project" value="UniProtKB-EC"/>
</dbReference>
<keyword evidence="7" id="KW-0597">Phosphoprotein</keyword>
<organism evidence="10 11">
    <name type="scientific">Methylovirgula ligni</name>
    <dbReference type="NCBI Taxonomy" id="569860"/>
    <lineage>
        <taxon>Bacteria</taxon>
        <taxon>Pseudomonadati</taxon>
        <taxon>Pseudomonadota</taxon>
        <taxon>Alphaproteobacteria</taxon>
        <taxon>Hyphomicrobiales</taxon>
        <taxon>Beijerinckiaceae</taxon>
        <taxon>Methylovirgula</taxon>
    </lineage>
</organism>
<keyword evidence="11" id="KW-1185">Reference proteome</keyword>
<dbReference type="CDD" id="cd16432">
    <property type="entry name" value="CheB_Rec"/>
    <property type="match status" value="1"/>
</dbReference>
<feature type="modified residue" description="4-aspartylphosphate" evidence="7">
    <location>
        <position position="68"/>
    </location>
</feature>
<dbReference type="InterPro" id="IPR011006">
    <property type="entry name" value="CheY-like_superfamily"/>
</dbReference>
<dbReference type="EMBL" id="QUMO01000001">
    <property type="protein sequence ID" value="REF89578.1"/>
    <property type="molecule type" value="Genomic_DNA"/>
</dbReference>
<evidence type="ECO:0000259" key="8">
    <source>
        <dbReference type="PROSITE" id="PS50110"/>
    </source>
</evidence>
<evidence type="ECO:0000256" key="4">
    <source>
        <dbReference type="ARBA" id="ARBA00039140"/>
    </source>
</evidence>
<accession>A0A3D9Z5N0</accession>
<dbReference type="InterPro" id="IPR001789">
    <property type="entry name" value="Sig_transdc_resp-reg_receiver"/>
</dbReference>
<dbReference type="CDD" id="cd17541">
    <property type="entry name" value="REC_CheB-like"/>
    <property type="match status" value="1"/>
</dbReference>
<evidence type="ECO:0000259" key="9">
    <source>
        <dbReference type="PROSITE" id="PS50122"/>
    </source>
</evidence>
<dbReference type="PROSITE" id="PS50110">
    <property type="entry name" value="RESPONSE_REGULATORY"/>
    <property type="match status" value="1"/>
</dbReference>
<name>A0A3D9Z5N0_9HYPH</name>
<dbReference type="GO" id="GO:0000156">
    <property type="term" value="F:phosphorelay response regulator activity"/>
    <property type="evidence" value="ECO:0007669"/>
    <property type="project" value="InterPro"/>
</dbReference>
<keyword evidence="2 6" id="KW-0145">Chemotaxis</keyword>
<feature type="domain" description="Response regulatory" evidence="8">
    <location>
        <begin position="17"/>
        <end position="136"/>
    </location>
</feature>
<feature type="domain" description="CheB-type methylesterase" evidence="9">
    <location>
        <begin position="165"/>
        <end position="355"/>
    </location>
</feature>
<comment type="caution">
    <text evidence="10">The sequence shown here is derived from an EMBL/GenBank/DDBJ whole genome shotgun (WGS) entry which is preliminary data.</text>
</comment>
<keyword evidence="1" id="KW-0963">Cytoplasm</keyword>
<dbReference type="InterPro" id="IPR000673">
    <property type="entry name" value="Sig_transdc_resp-reg_Me-estase"/>
</dbReference>
<feature type="active site" evidence="6">
    <location>
        <position position="177"/>
    </location>
</feature>
<dbReference type="PROSITE" id="PS50122">
    <property type="entry name" value="CHEB"/>
    <property type="match status" value="1"/>
</dbReference>
<dbReference type="PANTHER" id="PTHR42872:SF6">
    <property type="entry name" value="PROTEIN-GLUTAMATE METHYLESTERASE_PROTEIN-GLUTAMINE GLUTAMINASE"/>
    <property type="match status" value="1"/>
</dbReference>
<keyword evidence="3 6" id="KW-0378">Hydrolase</keyword>
<dbReference type="InterPro" id="IPR008248">
    <property type="entry name" value="CheB-like"/>
</dbReference>
<evidence type="ECO:0000256" key="5">
    <source>
        <dbReference type="ARBA" id="ARBA00048267"/>
    </source>
</evidence>
<dbReference type="EC" id="3.1.1.61" evidence="4"/>
<evidence type="ECO:0000256" key="3">
    <source>
        <dbReference type="ARBA" id="ARBA00022801"/>
    </source>
</evidence>
<dbReference type="GO" id="GO:0005737">
    <property type="term" value="C:cytoplasm"/>
    <property type="evidence" value="ECO:0007669"/>
    <property type="project" value="InterPro"/>
</dbReference>
<dbReference type="RefSeq" id="WP_165204006.1">
    <property type="nucleotide sequence ID" value="NZ_CP025086.1"/>
</dbReference>
<dbReference type="InterPro" id="IPR035909">
    <property type="entry name" value="CheB_C"/>
</dbReference>
<evidence type="ECO:0000313" key="11">
    <source>
        <dbReference type="Proteomes" id="UP000256900"/>
    </source>
</evidence>
<dbReference type="SUPFAM" id="SSF52738">
    <property type="entry name" value="Methylesterase CheB, C-terminal domain"/>
    <property type="match status" value="1"/>
</dbReference>
<dbReference type="GO" id="GO:0006935">
    <property type="term" value="P:chemotaxis"/>
    <property type="evidence" value="ECO:0007669"/>
    <property type="project" value="UniProtKB-UniRule"/>
</dbReference>
<dbReference type="SMART" id="SM00448">
    <property type="entry name" value="REC"/>
    <property type="match status" value="1"/>
</dbReference>
<feature type="active site" evidence="6">
    <location>
        <position position="297"/>
    </location>
</feature>
<dbReference type="AlphaFoldDB" id="A0A3D9Z5N0"/>
<feature type="active site" evidence="6">
    <location>
        <position position="203"/>
    </location>
</feature>
<dbReference type="SUPFAM" id="SSF52172">
    <property type="entry name" value="CheY-like"/>
    <property type="match status" value="1"/>
</dbReference>
<evidence type="ECO:0000256" key="7">
    <source>
        <dbReference type="PROSITE-ProRule" id="PRU00169"/>
    </source>
</evidence>
<dbReference type="PIRSF" id="PIRSF000876">
    <property type="entry name" value="RR_chemtxs_CheB"/>
    <property type="match status" value="1"/>
</dbReference>
<dbReference type="Gene3D" id="3.40.50.180">
    <property type="entry name" value="Methylesterase CheB, C-terminal domain"/>
    <property type="match status" value="1"/>
</dbReference>
<dbReference type="Gene3D" id="3.40.50.2300">
    <property type="match status" value="1"/>
</dbReference>
<dbReference type="Pfam" id="PF01339">
    <property type="entry name" value="CheB_methylest"/>
    <property type="match status" value="1"/>
</dbReference>
<proteinExistence type="predicted"/>